<dbReference type="Gene3D" id="1.10.520.10">
    <property type="match status" value="4"/>
</dbReference>
<dbReference type="EMBL" id="SDMP01000014">
    <property type="protein sequence ID" value="RYR12310.1"/>
    <property type="molecule type" value="Genomic_DNA"/>
</dbReference>
<evidence type="ECO:0000256" key="4">
    <source>
        <dbReference type="ARBA" id="ARBA00022617"/>
    </source>
</evidence>
<evidence type="ECO:0000256" key="17">
    <source>
        <dbReference type="SAM" id="SignalP"/>
    </source>
</evidence>
<keyword evidence="8 13" id="KW-0408">Iron</keyword>
<feature type="binding site" evidence="13">
    <location>
        <position position="126"/>
    </location>
    <ligand>
        <name>Ca(2+)</name>
        <dbReference type="ChEBI" id="CHEBI:29108"/>
        <label>1</label>
    </ligand>
</feature>
<feature type="domain" description="Plant heme peroxidase family profile" evidence="18">
    <location>
        <begin position="414"/>
        <end position="490"/>
    </location>
</feature>
<dbReference type="GO" id="GO:0140825">
    <property type="term" value="F:lactoperoxidase activity"/>
    <property type="evidence" value="ECO:0007669"/>
    <property type="project" value="UniProtKB-EC"/>
</dbReference>
<evidence type="ECO:0000256" key="9">
    <source>
        <dbReference type="ARBA" id="ARBA00023180"/>
    </source>
</evidence>
<feature type="active site" description="Proton acceptor" evidence="11">
    <location>
        <position position="116"/>
    </location>
</feature>
<evidence type="ECO:0000256" key="3">
    <source>
        <dbReference type="ARBA" id="ARBA00022559"/>
    </source>
</evidence>
<evidence type="ECO:0000256" key="1">
    <source>
        <dbReference type="ARBA" id="ARBA00000189"/>
    </source>
</evidence>
<keyword evidence="4" id="KW-0349">Heme</keyword>
<feature type="binding site" evidence="13">
    <location>
        <position position="117"/>
    </location>
    <ligand>
        <name>Ca(2+)</name>
        <dbReference type="ChEBI" id="CHEBI:29108"/>
        <label>1</label>
    </ligand>
</feature>
<dbReference type="SUPFAM" id="SSF48113">
    <property type="entry name" value="Heme-dependent peroxidases"/>
    <property type="match status" value="4"/>
</dbReference>
<dbReference type="Proteomes" id="UP000289738">
    <property type="component" value="Chromosome B04"/>
</dbReference>
<feature type="chain" id="PRO_5018974211" description="peroxidase" evidence="17">
    <location>
        <begin position="20"/>
        <end position="787"/>
    </location>
</feature>
<dbReference type="InterPro" id="IPR010255">
    <property type="entry name" value="Haem_peroxidase_sf"/>
</dbReference>
<feature type="binding site" evidence="13">
    <location>
        <position position="122"/>
    </location>
    <ligand>
        <name>Ca(2+)</name>
        <dbReference type="ChEBI" id="CHEBI:29108"/>
        <label>1</label>
    </ligand>
</feature>
<comment type="cofactor">
    <cofactor evidence="13">
        <name>Ca(2+)</name>
        <dbReference type="ChEBI" id="CHEBI:29108"/>
    </cofactor>
    <text evidence="13">Binds 2 calcium ions per subunit.</text>
</comment>
<evidence type="ECO:0000256" key="13">
    <source>
        <dbReference type="PIRSR" id="PIRSR600823-3"/>
    </source>
</evidence>
<feature type="domain" description="Plant heme peroxidase family profile" evidence="18">
    <location>
        <begin position="91"/>
        <end position="418"/>
    </location>
</feature>
<evidence type="ECO:0000256" key="6">
    <source>
        <dbReference type="ARBA" id="ARBA00022837"/>
    </source>
</evidence>
<evidence type="ECO:0000256" key="2">
    <source>
        <dbReference type="ARBA" id="ARBA00012313"/>
    </source>
</evidence>
<dbReference type="Pfam" id="PF00141">
    <property type="entry name" value="peroxidase"/>
    <property type="match status" value="4"/>
</dbReference>
<dbReference type="AlphaFoldDB" id="A0A444ZDP9"/>
<dbReference type="GO" id="GO:0006979">
    <property type="term" value="P:response to oxidative stress"/>
    <property type="evidence" value="ECO:0007669"/>
    <property type="project" value="InterPro"/>
</dbReference>
<protein>
    <recommendedName>
        <fullName evidence="2">peroxidase</fullName>
        <ecNumber evidence="2">1.11.1.7</ecNumber>
    </recommendedName>
</protein>
<organism evidence="19 20">
    <name type="scientific">Arachis hypogaea</name>
    <name type="common">Peanut</name>
    <dbReference type="NCBI Taxonomy" id="3818"/>
    <lineage>
        <taxon>Eukaryota</taxon>
        <taxon>Viridiplantae</taxon>
        <taxon>Streptophyta</taxon>
        <taxon>Embryophyta</taxon>
        <taxon>Tracheophyta</taxon>
        <taxon>Spermatophyta</taxon>
        <taxon>Magnoliopsida</taxon>
        <taxon>eudicotyledons</taxon>
        <taxon>Gunneridae</taxon>
        <taxon>Pentapetalae</taxon>
        <taxon>rosids</taxon>
        <taxon>fabids</taxon>
        <taxon>Fabales</taxon>
        <taxon>Fabaceae</taxon>
        <taxon>Papilionoideae</taxon>
        <taxon>50 kb inversion clade</taxon>
        <taxon>dalbergioids sensu lato</taxon>
        <taxon>Dalbergieae</taxon>
        <taxon>Pterocarpus clade</taxon>
        <taxon>Arachis</taxon>
    </lineage>
</organism>
<feature type="binding site" evidence="13">
    <location>
        <position position="124"/>
    </location>
    <ligand>
        <name>Ca(2+)</name>
        <dbReference type="ChEBI" id="CHEBI:29108"/>
        <label>1</label>
    </ligand>
</feature>
<keyword evidence="17" id="KW-0732">Signal</keyword>
<comment type="catalytic activity">
    <reaction evidence="1">
        <text>2 a phenolic donor + H2O2 = 2 a phenolic radical donor + 2 H2O</text>
        <dbReference type="Rhea" id="RHEA:56136"/>
        <dbReference type="ChEBI" id="CHEBI:15377"/>
        <dbReference type="ChEBI" id="CHEBI:16240"/>
        <dbReference type="ChEBI" id="CHEBI:139520"/>
        <dbReference type="ChEBI" id="CHEBI:139521"/>
        <dbReference type="EC" id="1.11.1.7"/>
    </reaction>
</comment>
<dbReference type="PANTHER" id="PTHR31388">
    <property type="entry name" value="PEROXIDASE 72-RELATED"/>
    <property type="match status" value="1"/>
</dbReference>
<dbReference type="PROSITE" id="PS50873">
    <property type="entry name" value="PEROXIDASE_4"/>
    <property type="match status" value="3"/>
</dbReference>
<keyword evidence="9" id="KW-0325">Glycoprotein</keyword>
<evidence type="ECO:0000256" key="11">
    <source>
        <dbReference type="PIRSR" id="PIRSR600823-1"/>
    </source>
</evidence>
<comment type="caution">
    <text evidence="19">The sequence shown here is derived from an EMBL/GenBank/DDBJ whole genome shotgun (WGS) entry which is preliminary data.</text>
</comment>
<evidence type="ECO:0000256" key="16">
    <source>
        <dbReference type="RuleBase" id="RU004241"/>
    </source>
</evidence>
<feature type="site" description="Transition state stabilizer" evidence="14">
    <location>
        <position position="112"/>
    </location>
</feature>
<keyword evidence="10" id="KW-0376">Hydrogen peroxide</keyword>
<dbReference type="InterPro" id="IPR002016">
    <property type="entry name" value="Haem_peroxidase"/>
</dbReference>
<dbReference type="EC" id="1.11.1.7" evidence="2"/>
<keyword evidence="3" id="KW-0575">Peroxidase</keyword>
<feature type="binding site" description="axial binding residue" evidence="13">
    <location>
        <position position="243"/>
    </location>
    <ligand>
        <name>heme b</name>
        <dbReference type="ChEBI" id="CHEBI:60344"/>
    </ligand>
    <ligandPart>
        <name>Fe</name>
        <dbReference type="ChEBI" id="CHEBI:18248"/>
    </ligandPart>
</feature>
<keyword evidence="15" id="KW-1015">Disulfide bond</keyword>
<evidence type="ECO:0000313" key="20">
    <source>
        <dbReference type="Proteomes" id="UP000289738"/>
    </source>
</evidence>
<keyword evidence="7" id="KW-0560">Oxidoreductase</keyword>
<feature type="domain" description="Plant heme peroxidase family profile" evidence="18">
    <location>
        <begin position="493"/>
        <end position="637"/>
    </location>
</feature>
<evidence type="ECO:0000256" key="14">
    <source>
        <dbReference type="PIRSR" id="PIRSR600823-4"/>
    </source>
</evidence>
<comment type="similarity">
    <text evidence="16">Belongs to the peroxidase family.</text>
</comment>
<name>A0A444ZDP9_ARAHY</name>
<dbReference type="PRINTS" id="PR00461">
    <property type="entry name" value="PLPEROXIDASE"/>
</dbReference>
<feature type="signal peptide" evidence="17">
    <location>
        <begin position="1"/>
        <end position="19"/>
    </location>
</feature>
<gene>
    <name evidence="19" type="ORF">Ahy_B04g069854</name>
</gene>
<evidence type="ECO:0000256" key="10">
    <source>
        <dbReference type="ARBA" id="ARBA00023324"/>
    </source>
</evidence>
<dbReference type="InterPro" id="IPR000823">
    <property type="entry name" value="Peroxidase_pln"/>
</dbReference>
<sequence length="787" mass="86742">MFQIVLGFLLVVGFQESVTRDDNLASFIDGASLVYVGLGPSFGEDNRFFDKVKAAKRKWEKVVGHSSLGIIPPENAISLKLQGGRALIHGIMRQPEEGGPVKDKRLFASLIRLYFHDCLIQGCDASILLNDTAAIKGEQLAPPNINSIRRLDVVNLIKKKIEKICPRVVSCVDILALITEMSSEMSKGPNWQDPLGRKDSITTNFDLETSNIPGPTSNLPQLNSKFEKKGLDVNDLVALSAVHQVLHHVSKGPAKDKRLFATAIKCEQLALPTINSIRRLDVVNLIKKKIEKICPGVVSCVDILALATEMSSEMSKGPNWQVSLGRRDSITTNFDLATSNIPGQTSNLPQLISKFEKKGFDVNDLVALSDGCDASILLNDTAAIKCEQLAPPTINSIRRLDVVNLIKKKIEKICPGVVSCVDILALATEMSSEMSKGPNWQVPLGRKDSITTNFDLATSNILGPTSNLPQLISKFEKKGLDVNDLVALSGPAKDKRLFASLIRLAYHDCFVQGCDASILLNDTAAIRSEQLAPPNINSVRRLDVVNLIKKKIEKTCPGVVSCVDILALAAEISSEIFKVPNLQVPLGKRDNITANFDLTTSDILGPTSNLPQLIYKFEKKDLDVNDLVALSVLIQSVKDDVYFPAFQTAQMMVIIANSIAHYSTISFLDFQGRLFEDMAKVAIPAYIRTTDGLSRSYANVLKQPNNSDYGIYVIKFMESYTESHTLDEWNEDKAEPVRCNKPQNKRKEVRSPFPAPSTRTLIERAEGLPNGRIIKGRKKFAFCTTRR</sequence>
<evidence type="ECO:0000256" key="15">
    <source>
        <dbReference type="PIRSR" id="PIRSR600823-5"/>
    </source>
</evidence>
<evidence type="ECO:0000256" key="7">
    <source>
        <dbReference type="ARBA" id="ARBA00023002"/>
    </source>
</evidence>
<evidence type="ECO:0000256" key="12">
    <source>
        <dbReference type="PIRSR" id="PIRSR600823-2"/>
    </source>
</evidence>
<keyword evidence="6 13" id="KW-0106">Calcium</keyword>
<dbReference type="PRINTS" id="PR00458">
    <property type="entry name" value="PEROXIDASE"/>
</dbReference>
<dbReference type="GO" id="GO:0046872">
    <property type="term" value="F:metal ion binding"/>
    <property type="evidence" value="ECO:0007669"/>
    <property type="project" value="UniProtKB-KW"/>
</dbReference>
<keyword evidence="20" id="KW-1185">Reference proteome</keyword>
<evidence type="ECO:0000259" key="18">
    <source>
        <dbReference type="PROSITE" id="PS50873"/>
    </source>
</evidence>
<feature type="binding site" evidence="12">
    <location>
        <position position="213"/>
    </location>
    <ligand>
        <name>substrate</name>
    </ligand>
</feature>
<dbReference type="GO" id="GO:0020037">
    <property type="term" value="F:heme binding"/>
    <property type="evidence" value="ECO:0007669"/>
    <property type="project" value="InterPro"/>
</dbReference>
<evidence type="ECO:0000256" key="8">
    <source>
        <dbReference type="ARBA" id="ARBA00023004"/>
    </source>
</evidence>
<evidence type="ECO:0000313" key="19">
    <source>
        <dbReference type="EMBL" id="RYR12310.1"/>
    </source>
</evidence>
<accession>A0A444ZDP9</accession>
<feature type="binding site" evidence="13">
    <location>
        <position position="138"/>
    </location>
    <ligand>
        <name>Ca(2+)</name>
        <dbReference type="ChEBI" id="CHEBI:29108"/>
        <label>1</label>
    </ligand>
</feature>
<dbReference type="PANTHER" id="PTHR31388:SF270">
    <property type="entry name" value="PEROXIDASE 22-RELATED"/>
    <property type="match status" value="1"/>
</dbReference>
<dbReference type="GO" id="GO:0042744">
    <property type="term" value="P:hydrogen peroxide catabolic process"/>
    <property type="evidence" value="ECO:0007669"/>
    <property type="project" value="UniProtKB-KW"/>
</dbReference>
<feature type="disulfide bond" evidence="15">
    <location>
        <begin position="118"/>
        <end position="123"/>
    </location>
</feature>
<evidence type="ECO:0000256" key="5">
    <source>
        <dbReference type="ARBA" id="ARBA00022723"/>
    </source>
</evidence>
<comment type="cofactor">
    <cofactor evidence="13">
        <name>heme b</name>
        <dbReference type="ChEBI" id="CHEBI:60344"/>
    </cofactor>
    <text evidence="13">Binds 1 heme b (iron(II)-protoporphyrin IX) group per subunit.</text>
</comment>
<keyword evidence="5 13" id="KW-0479">Metal-binding</keyword>
<proteinExistence type="inferred from homology"/>
<reference evidence="19 20" key="1">
    <citation type="submission" date="2019-01" db="EMBL/GenBank/DDBJ databases">
        <title>Sequencing of cultivated peanut Arachis hypogaea provides insights into genome evolution and oil improvement.</title>
        <authorList>
            <person name="Chen X."/>
        </authorList>
    </citation>
    <scope>NUCLEOTIDE SEQUENCE [LARGE SCALE GENOMIC DNA]</scope>
    <source>
        <strain evidence="20">cv. Fuhuasheng</strain>
        <tissue evidence="19">Leaves</tissue>
    </source>
</reference>